<dbReference type="PANTHER" id="PTHR23272">
    <property type="entry name" value="BED FINGER-RELATED"/>
    <property type="match status" value="1"/>
</dbReference>
<evidence type="ECO:0000259" key="1">
    <source>
        <dbReference type="Pfam" id="PF05699"/>
    </source>
</evidence>
<dbReference type="Pfam" id="PF05699">
    <property type="entry name" value="Dimer_Tnp_hAT"/>
    <property type="match status" value="1"/>
</dbReference>
<dbReference type="SUPFAM" id="SSF53098">
    <property type="entry name" value="Ribonuclease H-like"/>
    <property type="match status" value="1"/>
</dbReference>
<accession>A0AAD8HJQ0</accession>
<feature type="domain" description="HAT C-terminal dimerisation" evidence="1">
    <location>
        <begin position="102"/>
        <end position="145"/>
    </location>
</feature>
<keyword evidence="3" id="KW-1185">Reference proteome</keyword>
<reference evidence="2" key="1">
    <citation type="submission" date="2023-02" db="EMBL/GenBank/DDBJ databases">
        <title>Genome of toxic invasive species Heracleum sosnowskyi carries increased number of genes despite the absence of recent whole-genome duplications.</title>
        <authorList>
            <person name="Schelkunov M."/>
            <person name="Shtratnikova V."/>
            <person name="Makarenko M."/>
            <person name="Klepikova A."/>
            <person name="Omelchenko D."/>
            <person name="Novikova G."/>
            <person name="Obukhova E."/>
            <person name="Bogdanov V."/>
            <person name="Penin A."/>
            <person name="Logacheva M."/>
        </authorList>
    </citation>
    <scope>NUCLEOTIDE SEQUENCE</scope>
    <source>
        <strain evidence="2">Hsosn_3</strain>
        <tissue evidence="2">Leaf</tissue>
    </source>
</reference>
<evidence type="ECO:0000313" key="3">
    <source>
        <dbReference type="Proteomes" id="UP001237642"/>
    </source>
</evidence>
<reference evidence="2" key="2">
    <citation type="submission" date="2023-05" db="EMBL/GenBank/DDBJ databases">
        <authorList>
            <person name="Schelkunov M.I."/>
        </authorList>
    </citation>
    <scope>NUCLEOTIDE SEQUENCE</scope>
    <source>
        <strain evidence="2">Hsosn_3</strain>
        <tissue evidence="2">Leaf</tissue>
    </source>
</reference>
<organism evidence="2 3">
    <name type="scientific">Heracleum sosnowskyi</name>
    <dbReference type="NCBI Taxonomy" id="360622"/>
    <lineage>
        <taxon>Eukaryota</taxon>
        <taxon>Viridiplantae</taxon>
        <taxon>Streptophyta</taxon>
        <taxon>Embryophyta</taxon>
        <taxon>Tracheophyta</taxon>
        <taxon>Spermatophyta</taxon>
        <taxon>Magnoliopsida</taxon>
        <taxon>eudicotyledons</taxon>
        <taxon>Gunneridae</taxon>
        <taxon>Pentapetalae</taxon>
        <taxon>asterids</taxon>
        <taxon>campanulids</taxon>
        <taxon>Apiales</taxon>
        <taxon>Apiaceae</taxon>
        <taxon>Apioideae</taxon>
        <taxon>apioid superclade</taxon>
        <taxon>Tordylieae</taxon>
        <taxon>Tordyliinae</taxon>
        <taxon>Heracleum</taxon>
    </lineage>
</organism>
<dbReference type="GO" id="GO:0046983">
    <property type="term" value="F:protein dimerization activity"/>
    <property type="evidence" value="ECO:0007669"/>
    <property type="project" value="InterPro"/>
</dbReference>
<dbReference type="AlphaFoldDB" id="A0AAD8HJQ0"/>
<comment type="caution">
    <text evidence="2">The sequence shown here is derived from an EMBL/GenBank/DDBJ whole genome shotgun (WGS) entry which is preliminary data.</text>
</comment>
<dbReference type="Proteomes" id="UP001237642">
    <property type="component" value="Unassembled WGS sequence"/>
</dbReference>
<protein>
    <recommendedName>
        <fullName evidence="1">HAT C-terminal dimerisation domain-containing protein</fullName>
    </recommendedName>
</protein>
<sequence>MDPQFKMMLQTFCFHALYPMDDESEKNLTYLKNSLNELYQEYCKEDREREFNIERNLSSQVSSSDANFTNEQSETLQGMNDYESFIRESGGIVEPMKSELEEYLSIPIITVAYESTFSAGGRVIEPHCSCLKPETVEMLLCGADWVRELYGLKKSKQNDDKDIVIPLD</sequence>
<gene>
    <name evidence="2" type="ORF">POM88_033636</name>
</gene>
<dbReference type="EMBL" id="JAUIZM010000008">
    <property type="protein sequence ID" value="KAK1367544.1"/>
    <property type="molecule type" value="Genomic_DNA"/>
</dbReference>
<dbReference type="PANTHER" id="PTHR23272:SF182">
    <property type="entry name" value="OS09G0381850 PROTEIN"/>
    <property type="match status" value="1"/>
</dbReference>
<dbReference type="InterPro" id="IPR008906">
    <property type="entry name" value="HATC_C_dom"/>
</dbReference>
<proteinExistence type="predicted"/>
<evidence type="ECO:0000313" key="2">
    <source>
        <dbReference type="EMBL" id="KAK1367544.1"/>
    </source>
</evidence>
<name>A0AAD8HJQ0_9APIA</name>
<dbReference type="InterPro" id="IPR012337">
    <property type="entry name" value="RNaseH-like_sf"/>
</dbReference>